<evidence type="ECO:0000313" key="2">
    <source>
        <dbReference type="EMBL" id="EKM61542.1"/>
    </source>
</evidence>
<organism evidence="2 3">
    <name type="scientific">Phanerochaete carnosa (strain HHB-10118-sp)</name>
    <name type="common">White-rot fungus</name>
    <name type="synonym">Peniophora carnosa</name>
    <dbReference type="NCBI Taxonomy" id="650164"/>
    <lineage>
        <taxon>Eukaryota</taxon>
        <taxon>Fungi</taxon>
        <taxon>Dikarya</taxon>
        <taxon>Basidiomycota</taxon>
        <taxon>Agaricomycotina</taxon>
        <taxon>Agaricomycetes</taxon>
        <taxon>Polyporales</taxon>
        <taxon>Phanerochaetaceae</taxon>
        <taxon>Phanerochaete</taxon>
    </lineage>
</organism>
<dbReference type="RefSeq" id="XP_007390952.1">
    <property type="nucleotide sequence ID" value="XM_007390890.1"/>
</dbReference>
<proteinExistence type="predicted"/>
<accession>K5XEN3</accession>
<sequence length="205" mass="21889">MSPRRRICGDEKRATSGRATQEGSKDAKDETAAMEASDGKATRGSKGSPKARYSYDDRIYRHDRPAPIRVASLTPRDRLGCAPALAVRMGPEPRAHGAHTHRVVALPCTHLDGRGPCKTPCRPRPPLRCVPATSTTPPSSLGGRTRRAGLAGARWMSGQGCMGHACARISRGTNLRLGFCPTAERGRLNGTGCMATCGAATDRWD</sequence>
<dbReference type="EMBL" id="JH930468">
    <property type="protein sequence ID" value="EKM61542.1"/>
    <property type="molecule type" value="Genomic_DNA"/>
</dbReference>
<dbReference type="HOGENOM" id="CLU_1337920_0_0_1"/>
<keyword evidence="3" id="KW-1185">Reference proteome</keyword>
<dbReference type="Proteomes" id="UP000008370">
    <property type="component" value="Unassembled WGS sequence"/>
</dbReference>
<gene>
    <name evidence="2" type="ORF">PHACADRAFT_248220</name>
</gene>
<dbReference type="InParanoid" id="K5XEN3"/>
<name>K5XEN3_PHACS</name>
<reference evidence="2 3" key="1">
    <citation type="journal article" date="2012" name="BMC Genomics">
        <title>Comparative genomics of the white-rot fungi, Phanerochaete carnosa and P. chrysosporium, to elucidate the genetic basis of the distinct wood types they colonize.</title>
        <authorList>
            <person name="Suzuki H."/>
            <person name="MacDonald J."/>
            <person name="Syed K."/>
            <person name="Salamov A."/>
            <person name="Hori C."/>
            <person name="Aerts A."/>
            <person name="Henrissat B."/>
            <person name="Wiebenga A."/>
            <person name="vanKuyk P.A."/>
            <person name="Barry K."/>
            <person name="Lindquist E."/>
            <person name="LaButti K."/>
            <person name="Lapidus A."/>
            <person name="Lucas S."/>
            <person name="Coutinho P."/>
            <person name="Gong Y."/>
            <person name="Samejima M."/>
            <person name="Mahadevan R."/>
            <person name="Abou-Zaid M."/>
            <person name="de Vries R.P."/>
            <person name="Igarashi K."/>
            <person name="Yadav J.S."/>
            <person name="Grigoriev I.V."/>
            <person name="Master E.R."/>
        </authorList>
    </citation>
    <scope>NUCLEOTIDE SEQUENCE [LARGE SCALE GENOMIC DNA]</scope>
    <source>
        <strain evidence="2 3">HHB-10118-sp</strain>
    </source>
</reference>
<evidence type="ECO:0000256" key="1">
    <source>
        <dbReference type="SAM" id="MobiDB-lite"/>
    </source>
</evidence>
<dbReference type="KEGG" id="pco:PHACADRAFT_248220"/>
<dbReference type="GeneID" id="18914291"/>
<dbReference type="AlphaFoldDB" id="K5XEN3"/>
<protein>
    <submittedName>
        <fullName evidence="2">Uncharacterized protein</fullName>
    </submittedName>
</protein>
<evidence type="ECO:0000313" key="3">
    <source>
        <dbReference type="Proteomes" id="UP000008370"/>
    </source>
</evidence>
<feature type="region of interest" description="Disordered" evidence="1">
    <location>
        <begin position="1"/>
        <end position="54"/>
    </location>
</feature>
<feature type="compositionally biased region" description="Basic and acidic residues" evidence="1">
    <location>
        <begin position="23"/>
        <end position="41"/>
    </location>
</feature>